<evidence type="ECO:0000259" key="7">
    <source>
        <dbReference type="Pfam" id="PF04932"/>
    </source>
</evidence>
<dbReference type="EMBL" id="CP034437">
    <property type="protein sequence ID" value="AZN43303.1"/>
    <property type="molecule type" value="Genomic_DNA"/>
</dbReference>
<gene>
    <name evidence="8" type="ORF">EJC50_29150</name>
</gene>
<dbReference type="GO" id="GO:0016020">
    <property type="term" value="C:membrane"/>
    <property type="evidence" value="ECO:0007669"/>
    <property type="project" value="UniProtKB-SubCell"/>
</dbReference>
<dbReference type="InterPro" id="IPR007016">
    <property type="entry name" value="O-antigen_ligase-rel_domated"/>
</dbReference>
<feature type="domain" description="O-antigen ligase-related" evidence="7">
    <location>
        <begin position="205"/>
        <end position="352"/>
    </location>
</feature>
<keyword evidence="4 6" id="KW-0472">Membrane</keyword>
<dbReference type="PANTHER" id="PTHR37422">
    <property type="entry name" value="TEICHURONIC ACID BIOSYNTHESIS PROTEIN TUAE"/>
    <property type="match status" value="1"/>
</dbReference>
<keyword evidence="3 6" id="KW-1133">Transmembrane helix</keyword>
<feature type="transmembrane region" description="Helical" evidence="6">
    <location>
        <begin position="389"/>
        <end position="406"/>
    </location>
</feature>
<dbReference type="PANTHER" id="PTHR37422:SF13">
    <property type="entry name" value="LIPOPOLYSACCHARIDE BIOSYNTHESIS PROTEIN PA4999-RELATED"/>
    <property type="match status" value="1"/>
</dbReference>
<feature type="transmembrane region" description="Helical" evidence="6">
    <location>
        <begin position="116"/>
        <end position="134"/>
    </location>
</feature>
<evidence type="ECO:0000256" key="2">
    <source>
        <dbReference type="ARBA" id="ARBA00022692"/>
    </source>
</evidence>
<feature type="region of interest" description="Disordered" evidence="5">
    <location>
        <begin position="449"/>
        <end position="499"/>
    </location>
</feature>
<dbReference type="GO" id="GO:0016874">
    <property type="term" value="F:ligase activity"/>
    <property type="evidence" value="ECO:0007669"/>
    <property type="project" value="UniProtKB-KW"/>
</dbReference>
<feature type="transmembrane region" description="Helical" evidence="6">
    <location>
        <begin position="56"/>
        <end position="76"/>
    </location>
</feature>
<dbReference type="AlphaFoldDB" id="A0A3Q8X983"/>
<dbReference type="KEGG" id="palb:EJC50_29150"/>
<feature type="transmembrane region" description="Helical" evidence="6">
    <location>
        <begin position="220"/>
        <end position="239"/>
    </location>
</feature>
<evidence type="ECO:0000313" key="8">
    <source>
        <dbReference type="EMBL" id="AZN43303.1"/>
    </source>
</evidence>
<feature type="transmembrane region" description="Helical" evidence="6">
    <location>
        <begin position="171"/>
        <end position="190"/>
    </location>
</feature>
<feature type="transmembrane region" description="Helical" evidence="6">
    <location>
        <begin position="141"/>
        <end position="159"/>
    </location>
</feature>
<evidence type="ECO:0000256" key="3">
    <source>
        <dbReference type="ARBA" id="ARBA00022989"/>
    </source>
</evidence>
<name>A0A3Q8X983_9BACL</name>
<keyword evidence="2 6" id="KW-0812">Transmembrane</keyword>
<evidence type="ECO:0000256" key="6">
    <source>
        <dbReference type="SAM" id="Phobius"/>
    </source>
</evidence>
<dbReference type="InterPro" id="IPR051533">
    <property type="entry name" value="WaaL-like"/>
</dbReference>
<feature type="compositionally biased region" description="Basic and acidic residues" evidence="5">
    <location>
        <begin position="449"/>
        <end position="462"/>
    </location>
</feature>
<evidence type="ECO:0000256" key="5">
    <source>
        <dbReference type="SAM" id="MobiDB-lite"/>
    </source>
</evidence>
<keyword evidence="8" id="KW-0436">Ligase</keyword>
<keyword evidence="9" id="KW-1185">Reference proteome</keyword>
<evidence type="ECO:0000313" key="9">
    <source>
        <dbReference type="Proteomes" id="UP000272528"/>
    </source>
</evidence>
<feature type="transmembrane region" description="Helical" evidence="6">
    <location>
        <begin position="251"/>
        <end position="269"/>
    </location>
</feature>
<dbReference type="Proteomes" id="UP000272528">
    <property type="component" value="Chromosome"/>
</dbReference>
<comment type="subcellular location">
    <subcellularLocation>
        <location evidence="1">Membrane</location>
        <topology evidence="1">Multi-pass membrane protein</topology>
    </subcellularLocation>
</comment>
<feature type="transmembrane region" description="Helical" evidence="6">
    <location>
        <begin position="339"/>
        <end position="359"/>
    </location>
</feature>
<reference evidence="9" key="1">
    <citation type="submission" date="2018-12" db="EMBL/GenBank/DDBJ databases">
        <title>Genome sequence of Peanibacillus sp.</title>
        <authorList>
            <person name="Subramani G."/>
            <person name="Srinivasan S."/>
            <person name="Kim M.K."/>
        </authorList>
    </citation>
    <scope>NUCLEOTIDE SEQUENCE [LARGE SCALE GENOMIC DNA]</scope>
    <source>
        <strain evidence="9">18JY67-1</strain>
    </source>
</reference>
<feature type="transmembrane region" description="Helical" evidence="6">
    <location>
        <begin position="6"/>
        <end position="24"/>
    </location>
</feature>
<sequence>MMAIETALPLLIGLCVGVLLLQFIVQLGMRIDAGLVFGYCLFFDSVGYMYEKFMGGSPLFLLVGVPFLLAMIAILMEPGESGLLRSKGFLFWCLFLFFCFITLTWTYNVSVGMERLQLLIIRGFFPGACVYLIYRKYRVFTWKYVLLFGTAYSIIHQIYGTYRNDLPGRLTLGNPIVEAQLALYTVAIALWGKKIPLWLRLCGIAAGLTAALSTQSRGPLVSFVAASLIGLAYLLYKKAKSGQLRISESKLLIIFGVILVLGFAAWQWGGVLLELIGGSRFVILVNQQQLDSDANFTGRGYLMGLAIQYFIEHPIFGIGIGGHGMTGNLMYPHNLVLELLSEVGMFGFGLWLVPFIFSVDAARRSLPLFVLVLQAFISSQFSGDLGFNSAYLLVAVTALAWIPIRLDKGDFYIAKNHIHYHRLSLRRSRNAGNGISAWFAPQRLARAGRLHDEAEGARERASGGRYRGGLSPNEIGHPGSASHIETQSASTFIPPGYRT</sequence>
<evidence type="ECO:0000256" key="1">
    <source>
        <dbReference type="ARBA" id="ARBA00004141"/>
    </source>
</evidence>
<feature type="transmembrane region" description="Helical" evidence="6">
    <location>
        <begin position="197"/>
        <end position="214"/>
    </location>
</feature>
<organism evidence="8 9">
    <name type="scientific">Paenibacillus albus</name>
    <dbReference type="NCBI Taxonomy" id="2495582"/>
    <lineage>
        <taxon>Bacteria</taxon>
        <taxon>Bacillati</taxon>
        <taxon>Bacillota</taxon>
        <taxon>Bacilli</taxon>
        <taxon>Bacillales</taxon>
        <taxon>Paenibacillaceae</taxon>
        <taxon>Paenibacillus</taxon>
    </lineage>
</organism>
<protein>
    <submittedName>
        <fullName evidence="8">O-antigen ligase domain-containing protein</fullName>
    </submittedName>
</protein>
<dbReference type="Pfam" id="PF04932">
    <property type="entry name" value="Wzy_C"/>
    <property type="match status" value="1"/>
</dbReference>
<feature type="transmembrane region" description="Helical" evidence="6">
    <location>
        <begin position="88"/>
        <end position="110"/>
    </location>
</feature>
<evidence type="ECO:0000256" key="4">
    <source>
        <dbReference type="ARBA" id="ARBA00023136"/>
    </source>
</evidence>
<proteinExistence type="predicted"/>
<dbReference type="OrthoDB" id="2528549at2"/>
<accession>A0A3Q8X983</accession>